<feature type="compositionally biased region" description="Basic and acidic residues" evidence="5">
    <location>
        <begin position="70"/>
        <end position="83"/>
    </location>
</feature>
<comment type="caution">
    <text evidence="7">The sequence shown here is derived from an EMBL/GenBank/DDBJ whole genome shotgun (WGS) entry which is preliminary data.</text>
</comment>
<dbReference type="PROSITE" id="PS50199">
    <property type="entry name" value="ZF_RANBP2_2"/>
    <property type="match status" value="3"/>
</dbReference>
<dbReference type="GO" id="GO:0005737">
    <property type="term" value="C:cytoplasm"/>
    <property type="evidence" value="ECO:0007669"/>
    <property type="project" value="TreeGrafter"/>
</dbReference>
<feature type="domain" description="RanBP2-type" evidence="6">
    <location>
        <begin position="365"/>
        <end position="394"/>
    </location>
</feature>
<dbReference type="Pfam" id="PF00641">
    <property type="entry name" value="Zn_ribbon_RanBP"/>
    <property type="match status" value="3"/>
</dbReference>
<dbReference type="EMBL" id="JAIWQS010000003">
    <property type="protein sequence ID" value="KAJ8770254.1"/>
    <property type="molecule type" value="Genomic_DNA"/>
</dbReference>
<dbReference type="InterPro" id="IPR001876">
    <property type="entry name" value="Znf_RanBP2"/>
</dbReference>
<dbReference type="PROSITE" id="PS01358">
    <property type="entry name" value="ZF_RANBP2_1"/>
    <property type="match status" value="3"/>
</dbReference>
<feature type="region of interest" description="Disordered" evidence="5">
    <location>
        <begin position="63"/>
        <end position="83"/>
    </location>
</feature>
<evidence type="ECO:0000259" key="6">
    <source>
        <dbReference type="PROSITE" id="PS50199"/>
    </source>
</evidence>
<dbReference type="InterPro" id="IPR036443">
    <property type="entry name" value="Znf_RanBP2_sf"/>
</dbReference>
<evidence type="ECO:0000313" key="8">
    <source>
        <dbReference type="Proteomes" id="UP001159364"/>
    </source>
</evidence>
<keyword evidence="2 4" id="KW-0863">Zinc-finger</keyword>
<dbReference type="AlphaFoldDB" id="A0AAV8TW19"/>
<evidence type="ECO:0000256" key="3">
    <source>
        <dbReference type="ARBA" id="ARBA00022833"/>
    </source>
</evidence>
<protein>
    <recommendedName>
        <fullName evidence="6">RanBP2-type domain-containing protein</fullName>
    </recommendedName>
</protein>
<feature type="region of interest" description="Disordered" evidence="5">
    <location>
        <begin position="423"/>
        <end position="448"/>
    </location>
</feature>
<sequence>MHILFCYRNRNLCSILTSHWKSSKFDLPISEIRIFSKALFPKSKFESLYSEAEVLYSSKPTHQTTQQWSKTEKSPIQREPTKVNEPRIQISHPWPEWIDFMEVLLKRGYLEGDGNPLRSGELSSKEVNVVRTACLNFARDRPGSIRFLSRKDIEVIAGCGCPSIDRKVVNSGKRLRAHVGIDEENICSSCNLRGHCERAYLKAYEHEEAQTVDVMRFLLTYGLHLISNTLENESCQNKLVREAVRKMLKELAAFGSQYDPQTSTAIERSACNHFSNRQEKNLTSVPMKRGDWICPKCNFLNFGKNIKCLRCDCFCEERLKQQKEDQDHLPLKKGDWICEKCNFLNFAKNTRCLQCKEKPTKRLLNPGEWECDSCSYINFRRNIVCLKCDHRRSKASNASNKFTQNQAEYVNYPSHDHERFLNKNEADGQRRNAAGMRRSVEKGEEDQSVSLAGDSKFLDFPVAGGKSNLSKTVYRKEIVKHEMSERNKIGARTEVSNDECEHADTQRKSKFVECTDDEDLSDWFGHERKMETSNLVSGP</sequence>
<accession>A0AAV8TW19</accession>
<gene>
    <name evidence="7" type="ORF">K2173_012696</name>
</gene>
<keyword evidence="3" id="KW-0862">Zinc</keyword>
<dbReference type="Gene3D" id="4.10.1060.10">
    <property type="entry name" value="Zinc finger, RanBP2-type"/>
    <property type="match status" value="3"/>
</dbReference>
<dbReference type="SUPFAM" id="SSF90209">
    <property type="entry name" value="Ran binding protein zinc finger-like"/>
    <property type="match status" value="2"/>
</dbReference>
<organism evidence="7 8">
    <name type="scientific">Erythroxylum novogranatense</name>
    <dbReference type="NCBI Taxonomy" id="1862640"/>
    <lineage>
        <taxon>Eukaryota</taxon>
        <taxon>Viridiplantae</taxon>
        <taxon>Streptophyta</taxon>
        <taxon>Embryophyta</taxon>
        <taxon>Tracheophyta</taxon>
        <taxon>Spermatophyta</taxon>
        <taxon>Magnoliopsida</taxon>
        <taxon>eudicotyledons</taxon>
        <taxon>Gunneridae</taxon>
        <taxon>Pentapetalae</taxon>
        <taxon>rosids</taxon>
        <taxon>fabids</taxon>
        <taxon>Malpighiales</taxon>
        <taxon>Erythroxylaceae</taxon>
        <taxon>Erythroxylum</taxon>
    </lineage>
</organism>
<dbReference type="PANTHER" id="PTHR23111">
    <property type="entry name" value="ZINC FINGER PROTEIN"/>
    <property type="match status" value="1"/>
</dbReference>
<name>A0AAV8TW19_9ROSI</name>
<evidence type="ECO:0000313" key="7">
    <source>
        <dbReference type="EMBL" id="KAJ8770254.1"/>
    </source>
</evidence>
<feature type="domain" description="RanBP2-type" evidence="6">
    <location>
        <begin position="332"/>
        <end position="361"/>
    </location>
</feature>
<proteinExistence type="predicted"/>
<keyword evidence="8" id="KW-1185">Reference proteome</keyword>
<evidence type="ECO:0000256" key="5">
    <source>
        <dbReference type="SAM" id="MobiDB-lite"/>
    </source>
</evidence>
<dbReference type="SMART" id="SM00547">
    <property type="entry name" value="ZnF_RBZ"/>
    <property type="match status" value="3"/>
</dbReference>
<dbReference type="GO" id="GO:0008270">
    <property type="term" value="F:zinc ion binding"/>
    <property type="evidence" value="ECO:0007669"/>
    <property type="project" value="UniProtKB-KW"/>
</dbReference>
<dbReference type="Proteomes" id="UP001159364">
    <property type="component" value="Linkage Group LG03"/>
</dbReference>
<evidence type="ECO:0000256" key="4">
    <source>
        <dbReference type="PROSITE-ProRule" id="PRU00322"/>
    </source>
</evidence>
<feature type="domain" description="RanBP2-type" evidence="6">
    <location>
        <begin position="288"/>
        <end position="311"/>
    </location>
</feature>
<evidence type="ECO:0000256" key="1">
    <source>
        <dbReference type="ARBA" id="ARBA00022723"/>
    </source>
</evidence>
<keyword evidence="1" id="KW-0479">Metal-binding</keyword>
<reference evidence="7 8" key="1">
    <citation type="submission" date="2021-09" db="EMBL/GenBank/DDBJ databases">
        <title>Genomic insights and catalytic innovation underlie evolution of tropane alkaloids biosynthesis.</title>
        <authorList>
            <person name="Wang Y.-J."/>
            <person name="Tian T."/>
            <person name="Huang J.-P."/>
            <person name="Huang S.-X."/>
        </authorList>
    </citation>
    <scope>NUCLEOTIDE SEQUENCE [LARGE SCALE GENOMIC DNA]</scope>
    <source>
        <strain evidence="7">KIB-2018</strain>
        <tissue evidence="7">Leaf</tissue>
    </source>
</reference>
<dbReference type="PANTHER" id="PTHR23111:SF23">
    <property type="entry name" value="RAN BP2_NZF ZINC FINGER-LIKE SUPERFAMILY PROTEIN"/>
    <property type="match status" value="1"/>
</dbReference>
<evidence type="ECO:0000256" key="2">
    <source>
        <dbReference type="ARBA" id="ARBA00022771"/>
    </source>
</evidence>
<dbReference type="GO" id="GO:0003729">
    <property type="term" value="F:mRNA binding"/>
    <property type="evidence" value="ECO:0007669"/>
    <property type="project" value="TreeGrafter"/>
</dbReference>